<dbReference type="Proteomes" id="UP001148018">
    <property type="component" value="Unassembled WGS sequence"/>
</dbReference>
<sequence length="142" mass="16498">MFWGGGKAVPHEVVRRFQTPGKAKLFGVFSPHDRQDASHFGKHCEHTVHHHAGHCGHSSTDGSEPFPGINDVCRGQQSCVRPDRTGLNRTHREERSRERRGAERGEEQREERSRERRGAERGEEQRERRGAEREEQREERSR</sequence>
<feature type="region of interest" description="Disordered" evidence="1">
    <location>
        <begin position="50"/>
        <end position="142"/>
    </location>
</feature>
<comment type="caution">
    <text evidence="2">The sequence shown here is derived from an EMBL/GenBank/DDBJ whole genome shotgun (WGS) entry which is preliminary data.</text>
</comment>
<protein>
    <submittedName>
        <fullName evidence="2">Uncharacterized protein</fullName>
    </submittedName>
</protein>
<keyword evidence="3" id="KW-1185">Reference proteome</keyword>
<gene>
    <name evidence="2" type="ORF">NHX12_027052</name>
</gene>
<evidence type="ECO:0000256" key="1">
    <source>
        <dbReference type="SAM" id="MobiDB-lite"/>
    </source>
</evidence>
<name>A0A9Q0EDW7_9TELE</name>
<proteinExistence type="predicted"/>
<feature type="compositionally biased region" description="Basic and acidic residues" evidence="1">
    <location>
        <begin position="81"/>
        <end position="142"/>
    </location>
</feature>
<accession>A0A9Q0EDW7</accession>
<organism evidence="2 3">
    <name type="scientific">Muraenolepis orangiensis</name>
    <name type="common">Patagonian moray cod</name>
    <dbReference type="NCBI Taxonomy" id="630683"/>
    <lineage>
        <taxon>Eukaryota</taxon>
        <taxon>Metazoa</taxon>
        <taxon>Chordata</taxon>
        <taxon>Craniata</taxon>
        <taxon>Vertebrata</taxon>
        <taxon>Euteleostomi</taxon>
        <taxon>Actinopterygii</taxon>
        <taxon>Neopterygii</taxon>
        <taxon>Teleostei</taxon>
        <taxon>Neoteleostei</taxon>
        <taxon>Acanthomorphata</taxon>
        <taxon>Zeiogadaria</taxon>
        <taxon>Gadariae</taxon>
        <taxon>Gadiformes</taxon>
        <taxon>Muraenolepidoidei</taxon>
        <taxon>Muraenolepididae</taxon>
        <taxon>Muraenolepis</taxon>
    </lineage>
</organism>
<reference evidence="2" key="1">
    <citation type="submission" date="2022-07" db="EMBL/GenBank/DDBJ databases">
        <title>Chromosome-level genome of Muraenolepis orangiensis.</title>
        <authorList>
            <person name="Kim J."/>
        </authorList>
    </citation>
    <scope>NUCLEOTIDE SEQUENCE</scope>
    <source>
        <strain evidence="2">KU_S4_2022</strain>
        <tissue evidence="2">Muscle</tissue>
    </source>
</reference>
<evidence type="ECO:0000313" key="2">
    <source>
        <dbReference type="EMBL" id="KAJ3605001.1"/>
    </source>
</evidence>
<dbReference type="AlphaFoldDB" id="A0A9Q0EDW7"/>
<evidence type="ECO:0000313" key="3">
    <source>
        <dbReference type="Proteomes" id="UP001148018"/>
    </source>
</evidence>
<dbReference type="EMBL" id="JANIIK010000043">
    <property type="protein sequence ID" value="KAJ3605001.1"/>
    <property type="molecule type" value="Genomic_DNA"/>
</dbReference>